<evidence type="ECO:0000313" key="1">
    <source>
        <dbReference type="EMBL" id="QNU65620.1"/>
    </source>
</evidence>
<reference evidence="1 2" key="1">
    <citation type="submission" date="2020-09" db="EMBL/GenBank/DDBJ databases">
        <title>Characterization and genome sequencing of Ruminiclostridium sp. nov. MA18.</title>
        <authorList>
            <person name="Rettenmaier R."/>
            <person name="Kowollik M.-L."/>
            <person name="Liebl W."/>
            <person name="Zverlov V."/>
        </authorList>
    </citation>
    <scope>NUCLEOTIDE SEQUENCE [LARGE SCALE GENOMIC DNA]</scope>
    <source>
        <strain evidence="1 2">MA18</strain>
    </source>
</reference>
<protein>
    <submittedName>
        <fullName evidence="1">Uncharacterized protein</fullName>
    </submittedName>
</protein>
<dbReference type="EMBL" id="CP061336">
    <property type="protein sequence ID" value="QNU65620.1"/>
    <property type="molecule type" value="Genomic_DNA"/>
</dbReference>
<sequence length="129" mass="14706">MSCFDISAFDNKNVDKLFLLGCNAGHLDYKDNNVASAFAKKINGGCVIASDGTNHLSWKTNPLGTKYRVYLSKSDIPYKRQLIKESRDNEGWIAYKYVNDKLRVSNSMGKILSLYDILENVDEVKWKMK</sequence>
<dbReference type="OrthoDB" id="1813751at2"/>
<dbReference type="AlphaFoldDB" id="A0A4U7JAI5"/>
<keyword evidence="2" id="KW-1185">Reference proteome</keyword>
<organism evidence="1 2">
    <name type="scientific">Ruminiclostridium herbifermentans</name>
    <dbReference type="NCBI Taxonomy" id="2488810"/>
    <lineage>
        <taxon>Bacteria</taxon>
        <taxon>Bacillati</taxon>
        <taxon>Bacillota</taxon>
        <taxon>Clostridia</taxon>
        <taxon>Eubacteriales</taxon>
        <taxon>Oscillospiraceae</taxon>
        <taxon>Ruminiclostridium</taxon>
    </lineage>
</organism>
<name>A0A4U7JAI5_9FIRM</name>
<accession>A0A4U7JAI5</accession>
<proteinExistence type="predicted"/>
<evidence type="ECO:0000313" key="2">
    <source>
        <dbReference type="Proteomes" id="UP000306409"/>
    </source>
</evidence>
<dbReference type="Proteomes" id="UP000306409">
    <property type="component" value="Chromosome"/>
</dbReference>
<dbReference type="RefSeq" id="WP_137698540.1">
    <property type="nucleotide sequence ID" value="NZ_CP061336.1"/>
</dbReference>
<dbReference type="KEGG" id="rher:EHE19_011875"/>
<gene>
    <name evidence="1" type="ORF">EHE19_011875</name>
</gene>